<protein>
    <submittedName>
        <fullName evidence="2">Uncharacterized protein</fullName>
    </submittedName>
</protein>
<evidence type="ECO:0000256" key="1">
    <source>
        <dbReference type="SAM" id="MobiDB-lite"/>
    </source>
</evidence>
<feature type="region of interest" description="Disordered" evidence="1">
    <location>
        <begin position="35"/>
        <end position="70"/>
    </location>
</feature>
<gene>
    <name evidence="2" type="ORF">B0H16DRAFT_154894</name>
</gene>
<dbReference type="AlphaFoldDB" id="A0AAD7MV27"/>
<feature type="compositionally biased region" description="Polar residues" evidence="1">
    <location>
        <begin position="58"/>
        <end position="67"/>
    </location>
</feature>
<evidence type="ECO:0000313" key="3">
    <source>
        <dbReference type="Proteomes" id="UP001215598"/>
    </source>
</evidence>
<dbReference type="EMBL" id="JARKIB010000133">
    <property type="protein sequence ID" value="KAJ7734263.1"/>
    <property type="molecule type" value="Genomic_DNA"/>
</dbReference>
<evidence type="ECO:0000313" key="2">
    <source>
        <dbReference type="EMBL" id="KAJ7734263.1"/>
    </source>
</evidence>
<reference evidence="2" key="1">
    <citation type="submission" date="2023-03" db="EMBL/GenBank/DDBJ databases">
        <title>Massive genome expansion in bonnet fungi (Mycena s.s.) driven by repeated elements and novel gene families across ecological guilds.</title>
        <authorList>
            <consortium name="Lawrence Berkeley National Laboratory"/>
            <person name="Harder C.B."/>
            <person name="Miyauchi S."/>
            <person name="Viragh M."/>
            <person name="Kuo A."/>
            <person name="Thoen E."/>
            <person name="Andreopoulos B."/>
            <person name="Lu D."/>
            <person name="Skrede I."/>
            <person name="Drula E."/>
            <person name="Henrissat B."/>
            <person name="Morin E."/>
            <person name="Kohler A."/>
            <person name="Barry K."/>
            <person name="LaButti K."/>
            <person name="Morin E."/>
            <person name="Salamov A."/>
            <person name="Lipzen A."/>
            <person name="Mereny Z."/>
            <person name="Hegedus B."/>
            <person name="Baldrian P."/>
            <person name="Stursova M."/>
            <person name="Weitz H."/>
            <person name="Taylor A."/>
            <person name="Grigoriev I.V."/>
            <person name="Nagy L.G."/>
            <person name="Martin F."/>
            <person name="Kauserud H."/>
        </authorList>
    </citation>
    <scope>NUCLEOTIDE SEQUENCE</scope>
    <source>
        <strain evidence="2">CBHHK182m</strain>
    </source>
</reference>
<sequence length="386" mass="43073">MPCLMFPWGENVRGTNHRRATKIHFGCSDCGDGRVNDSTSSHPNPSPDAVANAPHIGGSTQDNSSHRPSIYATAPPFQQPLTLCAYAPRSHASKFQTMRLRHHPPPQVAPDPAPTPSPCLGFNSPSHRFLDTMPRSSAVLIRAGIQSGQVQARRASRRVRLCGQDFMPLWRRWGPWQSRYRYSGPTPRRRRAAQRSGQLIQSVYALAAALLHTRCWCRRGSRVLGTRVLGIAFVTSFTVIRVRHDVLDPSFSSPCACAVHRLHQHVQQTRLWYQRGRSDLSIPGNVFMDPSASSACGMAFDGSFNLACALAGHLLHGIHSNSAYLSYSIYGLHPRLGPPSPPSVYRMEHFRRSEQSTRFGRLRLYGCYLSHPPSHLRHIDVRSNPP</sequence>
<organism evidence="2 3">
    <name type="scientific">Mycena metata</name>
    <dbReference type="NCBI Taxonomy" id="1033252"/>
    <lineage>
        <taxon>Eukaryota</taxon>
        <taxon>Fungi</taxon>
        <taxon>Dikarya</taxon>
        <taxon>Basidiomycota</taxon>
        <taxon>Agaricomycotina</taxon>
        <taxon>Agaricomycetes</taxon>
        <taxon>Agaricomycetidae</taxon>
        <taxon>Agaricales</taxon>
        <taxon>Marasmiineae</taxon>
        <taxon>Mycenaceae</taxon>
        <taxon>Mycena</taxon>
    </lineage>
</organism>
<proteinExistence type="predicted"/>
<keyword evidence="3" id="KW-1185">Reference proteome</keyword>
<accession>A0AAD7MV27</accession>
<name>A0AAD7MV27_9AGAR</name>
<dbReference type="Proteomes" id="UP001215598">
    <property type="component" value="Unassembled WGS sequence"/>
</dbReference>
<comment type="caution">
    <text evidence="2">The sequence shown here is derived from an EMBL/GenBank/DDBJ whole genome shotgun (WGS) entry which is preliminary data.</text>
</comment>